<dbReference type="InterPro" id="IPR036928">
    <property type="entry name" value="AS_sf"/>
</dbReference>
<evidence type="ECO:0000259" key="2">
    <source>
        <dbReference type="Pfam" id="PF01425"/>
    </source>
</evidence>
<accession>A0A814KTF7</accession>
<dbReference type="PANTHER" id="PTHR42678">
    <property type="entry name" value="AMIDASE"/>
    <property type="match status" value="1"/>
</dbReference>
<dbReference type="Gene3D" id="3.90.1300.10">
    <property type="entry name" value="Amidase signature (AS) domain"/>
    <property type="match status" value="1"/>
</dbReference>
<dbReference type="EMBL" id="CAJNOC010005551">
    <property type="protein sequence ID" value="CAF1055390.1"/>
    <property type="molecule type" value="Genomic_DNA"/>
</dbReference>
<evidence type="ECO:0000313" key="3">
    <source>
        <dbReference type="EMBL" id="CAF1055390.1"/>
    </source>
</evidence>
<dbReference type="SUPFAM" id="SSF75304">
    <property type="entry name" value="Amidase signature (AS) enzymes"/>
    <property type="match status" value="1"/>
</dbReference>
<gene>
    <name evidence="3" type="ORF">OXX778_LOCUS19027</name>
</gene>
<dbReference type="InterPro" id="IPR023631">
    <property type="entry name" value="Amidase_dom"/>
</dbReference>
<protein>
    <recommendedName>
        <fullName evidence="2">Amidase domain-containing protein</fullName>
    </recommendedName>
</protein>
<keyword evidence="1" id="KW-0732">Signal</keyword>
<name>A0A814KTF7_9BILA</name>
<feature type="chain" id="PRO_5032301764" description="Amidase domain-containing protein" evidence="1">
    <location>
        <begin position="19"/>
        <end position="561"/>
    </location>
</feature>
<proteinExistence type="predicted"/>
<dbReference type="Pfam" id="PF01425">
    <property type="entry name" value="Amidase"/>
    <property type="match status" value="1"/>
</dbReference>
<comment type="caution">
    <text evidence="3">The sequence shown here is derived from an EMBL/GenBank/DDBJ whole genome shotgun (WGS) entry which is preliminary data.</text>
</comment>
<dbReference type="PANTHER" id="PTHR42678:SF34">
    <property type="entry name" value="OS04G0183300 PROTEIN"/>
    <property type="match status" value="1"/>
</dbReference>
<evidence type="ECO:0000256" key="1">
    <source>
        <dbReference type="SAM" id="SignalP"/>
    </source>
</evidence>
<evidence type="ECO:0000313" key="4">
    <source>
        <dbReference type="Proteomes" id="UP000663879"/>
    </source>
</evidence>
<organism evidence="3 4">
    <name type="scientific">Brachionus calyciflorus</name>
    <dbReference type="NCBI Taxonomy" id="104777"/>
    <lineage>
        <taxon>Eukaryota</taxon>
        <taxon>Metazoa</taxon>
        <taxon>Spiralia</taxon>
        <taxon>Gnathifera</taxon>
        <taxon>Rotifera</taxon>
        <taxon>Eurotatoria</taxon>
        <taxon>Monogononta</taxon>
        <taxon>Pseudotrocha</taxon>
        <taxon>Ploima</taxon>
        <taxon>Brachionidae</taxon>
        <taxon>Brachionus</taxon>
    </lineage>
</organism>
<reference evidence="3" key="1">
    <citation type="submission" date="2021-02" db="EMBL/GenBank/DDBJ databases">
        <authorList>
            <person name="Nowell W R."/>
        </authorList>
    </citation>
    <scope>NUCLEOTIDE SEQUENCE</scope>
    <source>
        <strain evidence="3">Ploen Becks lab</strain>
    </source>
</reference>
<dbReference type="Proteomes" id="UP000663879">
    <property type="component" value="Unassembled WGS sequence"/>
</dbReference>
<feature type="domain" description="Amidase" evidence="2">
    <location>
        <begin position="47"/>
        <end position="501"/>
    </location>
</feature>
<keyword evidence="4" id="KW-1185">Reference proteome</keyword>
<dbReference type="OrthoDB" id="421993at2759"/>
<sequence length="561" mass="63262">MRLLFYFMFIWSIFLVSSYPSRFDKNFKFSSAEVHDLIKNKKWTCKDILKYFIDRAVKYDPTIKSIISYNPKAFERAQQLDEFYAENGKLIGELHCVPVIIKDNIDIQGIPTTAGVNAMRNMVPNKNALVIDRMNQKGAVFLAKANMAQLAAGIIFSSEQVGLCNNPYNLNRTCSASSSGSGASIAAGFAVVSLGTDTGGSIIGPASSMAVWGYRPPHQSEVLDGILPLESNADTVGPMAKNLDDLILTHSVIYNIPTLYKNIVQQSFDKNALKVRIITNFIDGFKVDKYNFVIDPLVKNLIQESINRMKSLGIQIEEKTLNESQLKEFAAKFDDLIRKYNPCILGCVAFNYNNYFGDKFRYESDSPIRNTKQFYQNDLLSSVWKSQINASGWNLDKLDDLSYTNQVCDQFCQESKKARDLFKNFITNYLIDDKIDALFVPSLTTIVPFHNELATVLKEGEYNTFSVLSVQTGYGYIVMPSGFTPSTKTDPDGIPFAMALIHLPQKTENAFKIAKLYELNKSFNKLPHTVPLLNVLNNCEKLNGKLMEIIAFQLFLKFLIF</sequence>
<feature type="signal peptide" evidence="1">
    <location>
        <begin position="1"/>
        <end position="18"/>
    </location>
</feature>
<dbReference type="AlphaFoldDB" id="A0A814KTF7"/>